<evidence type="ECO:0000256" key="1">
    <source>
        <dbReference type="SAM" id="SignalP"/>
    </source>
</evidence>
<gene>
    <name evidence="2" type="ORF">OM074_11665</name>
</gene>
<dbReference type="EMBL" id="JAPDPI010000022">
    <property type="protein sequence ID" value="MCW3806283.1"/>
    <property type="molecule type" value="Genomic_DNA"/>
</dbReference>
<comment type="caution">
    <text evidence="2">The sequence shown here is derived from an EMBL/GenBank/DDBJ whole genome shotgun (WGS) entry which is preliminary data.</text>
</comment>
<dbReference type="AlphaFoldDB" id="A0AAE3ME57"/>
<protein>
    <submittedName>
        <fullName evidence="2">Uncharacterized protein</fullName>
    </submittedName>
</protein>
<dbReference type="Proteomes" id="UP001207408">
    <property type="component" value="Unassembled WGS sequence"/>
</dbReference>
<dbReference type="RefSeq" id="WP_301199655.1">
    <property type="nucleotide sequence ID" value="NZ_JAPDPI010000022.1"/>
</dbReference>
<proteinExistence type="predicted"/>
<reference evidence="2" key="1">
    <citation type="submission" date="2022-10" db="EMBL/GenBank/DDBJ databases">
        <authorList>
            <person name="Yu W.X."/>
        </authorList>
    </citation>
    <scope>NUCLEOTIDE SEQUENCE</scope>
    <source>
        <strain evidence="2">D04</strain>
    </source>
</reference>
<feature type="signal peptide" evidence="1">
    <location>
        <begin position="1"/>
        <end position="19"/>
    </location>
</feature>
<keyword evidence="1" id="KW-0732">Signal</keyword>
<evidence type="ECO:0000313" key="2">
    <source>
        <dbReference type="EMBL" id="MCW3806283.1"/>
    </source>
</evidence>
<accession>A0AAE3ME57</accession>
<organism evidence="2 3">
    <name type="scientific">Plebeiibacterium marinum</name>
    <dbReference type="NCBI Taxonomy" id="2992111"/>
    <lineage>
        <taxon>Bacteria</taxon>
        <taxon>Pseudomonadati</taxon>
        <taxon>Bacteroidota</taxon>
        <taxon>Bacteroidia</taxon>
        <taxon>Marinilabiliales</taxon>
        <taxon>Marinilabiliaceae</taxon>
        <taxon>Plebeiibacterium</taxon>
    </lineage>
</organism>
<feature type="chain" id="PRO_5042196840" evidence="1">
    <location>
        <begin position="20"/>
        <end position="257"/>
    </location>
</feature>
<sequence length="257" mass="28465">MKKVSLLFLMIAVCLCTFAQSKYQPKVVVLFMGEKNATFDESKFPDCKFYYTPGITAEVKEAKSATGMGLAAMGIKKEGAAYDITYSGAPAEAYSLAWNGGIFFDKDGVVSGLYKSFKNVALSPKKNMQGVIEFADYNAFAKDYVKKSKLTKKAKKDPKKPTTFFDYHGKELPGDFEVQDASGNKTTIKDLVKGENLTLLYTLYLKPDCDFKAGMESGKGKKGKEWINANINTAQAIAKLKTLEDIEYSIFGHKVVW</sequence>
<evidence type="ECO:0000313" key="3">
    <source>
        <dbReference type="Proteomes" id="UP001207408"/>
    </source>
</evidence>
<name>A0AAE3ME57_9BACT</name>
<keyword evidence="3" id="KW-1185">Reference proteome</keyword>